<comment type="caution">
    <text evidence="2">The sequence shown here is derived from an EMBL/GenBank/DDBJ whole genome shotgun (WGS) entry which is preliminary data.</text>
</comment>
<evidence type="ECO:0000313" key="2">
    <source>
        <dbReference type="EMBL" id="MDM4017067.1"/>
    </source>
</evidence>
<organism evidence="2 3">
    <name type="scientific">Roseiconus lacunae</name>
    <dbReference type="NCBI Taxonomy" id="2605694"/>
    <lineage>
        <taxon>Bacteria</taxon>
        <taxon>Pseudomonadati</taxon>
        <taxon>Planctomycetota</taxon>
        <taxon>Planctomycetia</taxon>
        <taxon>Pirellulales</taxon>
        <taxon>Pirellulaceae</taxon>
        <taxon>Roseiconus</taxon>
    </lineage>
</organism>
<dbReference type="EMBL" id="JASZZN010000012">
    <property type="protein sequence ID" value="MDM4017067.1"/>
    <property type="molecule type" value="Genomic_DNA"/>
</dbReference>
<protein>
    <recommendedName>
        <fullName evidence="4">Tetratricopeptide repeat protein</fullName>
    </recommendedName>
</protein>
<reference evidence="2 3" key="1">
    <citation type="submission" date="2023-06" db="EMBL/GenBank/DDBJ databases">
        <title>Roseiconus lacunae JC819 isolated from Gulf of Mannar region, Tamil Nadu.</title>
        <authorList>
            <person name="Pk S."/>
            <person name="Ch S."/>
            <person name="Ch V.R."/>
        </authorList>
    </citation>
    <scope>NUCLEOTIDE SEQUENCE [LARGE SCALE GENOMIC DNA]</scope>
    <source>
        <strain evidence="2 3">JC819</strain>
    </source>
</reference>
<evidence type="ECO:0000313" key="3">
    <source>
        <dbReference type="Proteomes" id="UP001239462"/>
    </source>
</evidence>
<evidence type="ECO:0000256" key="1">
    <source>
        <dbReference type="SAM" id="MobiDB-lite"/>
    </source>
</evidence>
<feature type="region of interest" description="Disordered" evidence="1">
    <location>
        <begin position="57"/>
        <end position="109"/>
    </location>
</feature>
<gene>
    <name evidence="2" type="ORF">QTN89_16590</name>
</gene>
<accession>A0ABT7PKN5</accession>
<dbReference type="Gene3D" id="1.25.40.10">
    <property type="entry name" value="Tetratricopeptide repeat domain"/>
    <property type="match status" value="1"/>
</dbReference>
<keyword evidence="3" id="KW-1185">Reference proteome</keyword>
<dbReference type="RefSeq" id="WP_289164582.1">
    <property type="nucleotide sequence ID" value="NZ_JASZZN010000012.1"/>
</dbReference>
<sequence length="987" mass="110564">MKRLLSRVVKLGKVPRSARRVCPPVNPQVMRSIVGTIRGIVLLLLLFQSSVDGQSSADASQNEAQTNNVPANRSSSPSLTQSSDAAAEQRMGSARSLTPQRLSTGSYSERQRATLEMWRQRTLSRQMVQDAARDEDPEIAERAQWILRQWRSGNLPGPQGEKTRPTGGSRPTALATVLEQGAFEAVLIAVEESAGTIEFEQIKRRVAKSLTERFPIYIDSAIADGTLPDFVALIDAVADNQEMATSSWDLKRHLGHALDLSNCLPKGAETWVESERLIAKSLFASINGDAMNAIELAGQAGDLDTGRMTKMINDRWDLVLESERQRIDQSTDVQDSVEAYAWMCAAAYRLGDAESLEQAKAFLVKASAKEAKAISELRWRILAMHDAVDEAIRVAAQDDQASAAKIAVASSRHEAAIKHTGFDLSLLTSDLESWVDEALAEQSELSREGVGQLAPTVERLYALARLLVRLHDTENAKEIYRRLDSREFIVTPWGHSLLDLTLTELSWAKQYDLVGEIAVKRRDNNTVERTRLIIAKAAGTDKETFDIVVAQMQQLFPRTSYYDRFRMAFELFRGRVPDGFDSERDFERLFVTLPSQAAQREALSWKTSERTEAFGEGLLDLFALHGKLDLVQRGERLLAEKGDLDAKIRLAEASYLEGDFRTALERWEEVAIESSRFDASTALITLDHGVNYAKSLVGRWLVARRSGFTELAEDYELRLRLMAMSPSLKLRHELAEYISDQGQSQLAVETLGQLVIQNSYGGPEAPDQFNVAVAYVTAISRLKEEHPKAVTDLDRMNAEIMKWSDLAVLGILNEPYLERTFVGLPLSVRTTKLQYAIDTKQGSLAEQAIKQIEHYDPLNIDFGERLIPKLREAGFEEIANHSIDQLMDRGLVYASRYPFDATSLNNFAWTAAVNEQRLDDALLLSRRAVMLEPDSVVFRDTLAEVLHCRGDDQQALAIESACLLDQPDEWHLHQQIEKYRQATVQQE</sequence>
<dbReference type="Proteomes" id="UP001239462">
    <property type="component" value="Unassembled WGS sequence"/>
</dbReference>
<dbReference type="InterPro" id="IPR011990">
    <property type="entry name" value="TPR-like_helical_dom_sf"/>
</dbReference>
<proteinExistence type="predicted"/>
<feature type="compositionally biased region" description="Polar residues" evidence="1">
    <location>
        <begin position="95"/>
        <end position="108"/>
    </location>
</feature>
<feature type="compositionally biased region" description="Polar residues" evidence="1">
    <location>
        <begin position="57"/>
        <end position="84"/>
    </location>
</feature>
<dbReference type="SUPFAM" id="SSF48452">
    <property type="entry name" value="TPR-like"/>
    <property type="match status" value="1"/>
</dbReference>
<name>A0ABT7PKN5_9BACT</name>
<evidence type="ECO:0008006" key="4">
    <source>
        <dbReference type="Google" id="ProtNLM"/>
    </source>
</evidence>